<dbReference type="InterPro" id="IPR036736">
    <property type="entry name" value="ACP-like_sf"/>
</dbReference>
<sequence>MRQEIFVLLSGVSGGALNPDSIEANTEFPGTGMSSIEYLEFVEKVETRFGVFIDLEADGPLTSIDNFLELLLKSGASVTVQPLQGVAET</sequence>
<accession>A0A1S1QVI1</accession>
<evidence type="ECO:0008006" key="3">
    <source>
        <dbReference type="Google" id="ProtNLM"/>
    </source>
</evidence>
<dbReference type="AlphaFoldDB" id="A0A1S1QVI1"/>
<keyword evidence="2" id="KW-1185">Reference proteome</keyword>
<gene>
    <name evidence="1" type="ORF">CC117_16035</name>
</gene>
<evidence type="ECO:0000313" key="1">
    <source>
        <dbReference type="EMBL" id="OHV37980.1"/>
    </source>
</evidence>
<evidence type="ECO:0000313" key="2">
    <source>
        <dbReference type="Proteomes" id="UP000179627"/>
    </source>
</evidence>
<proteinExistence type="predicted"/>
<reference evidence="2" key="1">
    <citation type="submission" date="2016-07" db="EMBL/GenBank/DDBJ databases">
        <title>Sequence Frankia sp. strain CcI1.17.</title>
        <authorList>
            <person name="Ghodhbane-Gtari F."/>
            <person name="Swanson E."/>
            <person name="Gueddou A."/>
            <person name="Morris K."/>
            <person name="Hezbri K."/>
            <person name="Ktari A."/>
            <person name="Nouioui I."/>
            <person name="Abebe-Akele F."/>
            <person name="Simpson S."/>
            <person name="Thomas K."/>
            <person name="Gtari M."/>
            <person name="Tisa L.S."/>
            <person name="Hurst S."/>
        </authorList>
    </citation>
    <scope>NUCLEOTIDE SEQUENCE [LARGE SCALE GENOMIC DNA]</scope>
    <source>
        <strain evidence="2">Cc1.17</strain>
    </source>
</reference>
<comment type="caution">
    <text evidence="1">The sequence shown here is derived from an EMBL/GenBank/DDBJ whole genome shotgun (WGS) entry which is preliminary data.</text>
</comment>
<dbReference type="SUPFAM" id="SSF47336">
    <property type="entry name" value="ACP-like"/>
    <property type="match status" value="1"/>
</dbReference>
<name>A0A1S1QVI1_9ACTN</name>
<organism evidence="1 2">
    <name type="scientific">Parafrankia colletiae</name>
    <dbReference type="NCBI Taxonomy" id="573497"/>
    <lineage>
        <taxon>Bacteria</taxon>
        <taxon>Bacillati</taxon>
        <taxon>Actinomycetota</taxon>
        <taxon>Actinomycetes</taxon>
        <taxon>Frankiales</taxon>
        <taxon>Frankiaceae</taxon>
        <taxon>Parafrankia</taxon>
    </lineage>
</organism>
<dbReference type="EMBL" id="MBLM01000110">
    <property type="protein sequence ID" value="OHV37980.1"/>
    <property type="molecule type" value="Genomic_DNA"/>
</dbReference>
<dbReference type="Proteomes" id="UP000179627">
    <property type="component" value="Unassembled WGS sequence"/>
</dbReference>
<protein>
    <recommendedName>
        <fullName evidence="3">Carrier domain-containing protein</fullName>
    </recommendedName>
</protein>